<dbReference type="HOGENOM" id="CLU_2273396_0_0_11"/>
<dbReference type="SUPFAM" id="SSF53335">
    <property type="entry name" value="S-adenosyl-L-methionine-dependent methyltransferases"/>
    <property type="match status" value="1"/>
</dbReference>
<protein>
    <recommendedName>
        <fullName evidence="3">DNA methylase adenine-specific domain-containing protein</fullName>
    </recommendedName>
</protein>
<keyword evidence="2" id="KW-1185">Reference proteome</keyword>
<dbReference type="Gene3D" id="3.40.50.150">
    <property type="entry name" value="Vaccinia Virus protein VP39"/>
    <property type="match status" value="1"/>
</dbReference>
<evidence type="ECO:0000313" key="2">
    <source>
        <dbReference type="Proteomes" id="UP000035035"/>
    </source>
</evidence>
<reference evidence="1 2" key="1">
    <citation type="journal article" date="2014" name="Genome Announc.">
        <title>Draft Genome Sequence of Gordonia alkanivorans Strain CGMCC6845, a Halotolerant Hydrocarbon-Degrading Bacterium.</title>
        <authorList>
            <person name="Wang X."/>
            <person name="Jin D."/>
            <person name="Zhou L."/>
            <person name="Wu L."/>
            <person name="An W."/>
            <person name="Zhao L."/>
        </authorList>
    </citation>
    <scope>NUCLEOTIDE SEQUENCE [LARGE SCALE GENOMIC DNA]</scope>
    <source>
        <strain evidence="1 2">CGMCC 6845</strain>
    </source>
</reference>
<organism evidence="1 2">
    <name type="scientific">Gordonia alkanivorans CGMCC 6845</name>
    <dbReference type="NCBI Taxonomy" id="1423140"/>
    <lineage>
        <taxon>Bacteria</taxon>
        <taxon>Bacillati</taxon>
        <taxon>Actinomycetota</taxon>
        <taxon>Actinomycetes</taxon>
        <taxon>Mycobacteriales</taxon>
        <taxon>Gordoniaceae</taxon>
        <taxon>Gordonia</taxon>
    </lineage>
</organism>
<dbReference type="Proteomes" id="UP000035035">
    <property type="component" value="Unassembled WGS sequence"/>
</dbReference>
<name>W9DAB0_9ACTN</name>
<comment type="caution">
    <text evidence="1">The sequence shown here is derived from an EMBL/GenBank/DDBJ whole genome shotgun (WGS) entry which is preliminary data.</text>
</comment>
<dbReference type="PATRIC" id="fig|1423140.3.peg.3818"/>
<accession>W9DAB0</accession>
<proteinExistence type="predicted"/>
<dbReference type="AlphaFoldDB" id="W9DAB0"/>
<evidence type="ECO:0000313" key="1">
    <source>
        <dbReference type="EMBL" id="ETA05274.1"/>
    </source>
</evidence>
<sequence length="102" mass="10933">MQALRRGGRAVLHLPANFTYITSCESYRQFLASNYRVAAVIGLPRGAMISTGIRSILLVIDNTDPGETFVAQLGEDWIAQLGSEGAALRAAVSHIDGSTEKV</sequence>
<dbReference type="InterPro" id="IPR029063">
    <property type="entry name" value="SAM-dependent_MTases_sf"/>
</dbReference>
<gene>
    <name evidence="1" type="ORF">V525_19150</name>
</gene>
<evidence type="ECO:0008006" key="3">
    <source>
        <dbReference type="Google" id="ProtNLM"/>
    </source>
</evidence>
<dbReference type="EMBL" id="AYXO01000048">
    <property type="protein sequence ID" value="ETA05274.1"/>
    <property type="molecule type" value="Genomic_DNA"/>
</dbReference>